<dbReference type="InterPro" id="IPR048950">
    <property type="entry name" value="Ppx_GppA_C"/>
</dbReference>
<dbReference type="InterPro" id="IPR003695">
    <property type="entry name" value="Ppx_GppA_N"/>
</dbReference>
<feature type="domain" description="Ppx/GppA phosphatase C-terminal" evidence="3">
    <location>
        <begin position="308"/>
        <end position="472"/>
    </location>
</feature>
<protein>
    <submittedName>
        <fullName evidence="4">Exopolyphosphatase</fullName>
    </submittedName>
</protein>
<evidence type="ECO:0000313" key="4">
    <source>
        <dbReference type="EMBL" id="RDU22656.1"/>
    </source>
</evidence>
<feature type="domain" description="Ppx/GppA phosphatase N-terminal" evidence="2">
    <location>
        <begin position="12"/>
        <end position="288"/>
    </location>
</feature>
<dbReference type="EMBL" id="QRCT01000049">
    <property type="protein sequence ID" value="RDU22656.1"/>
    <property type="molecule type" value="Genomic_DNA"/>
</dbReference>
<dbReference type="PANTHER" id="PTHR30005">
    <property type="entry name" value="EXOPOLYPHOSPHATASE"/>
    <property type="match status" value="1"/>
</dbReference>
<reference evidence="4 5" key="1">
    <citation type="submission" date="2018-07" db="EMBL/GenBank/DDBJ databases">
        <title>Anaerosacharophilus polymeroproducens gen. nov. sp. nov., an anaerobic bacterium isolated from salt field.</title>
        <authorList>
            <person name="Kim W."/>
            <person name="Yang S.-H."/>
            <person name="Oh J."/>
            <person name="Lee J.-H."/>
            <person name="Kwon K.K."/>
        </authorList>
    </citation>
    <scope>NUCLEOTIDE SEQUENCE [LARGE SCALE GENOMIC DNA]</scope>
    <source>
        <strain evidence="4 5">MCWD5</strain>
    </source>
</reference>
<dbReference type="Gene3D" id="3.30.420.40">
    <property type="match status" value="1"/>
</dbReference>
<dbReference type="InterPro" id="IPR043129">
    <property type="entry name" value="ATPase_NBD"/>
</dbReference>
<organism evidence="4 5">
    <name type="scientific">Anaerosacchariphilus polymeriproducens</name>
    <dbReference type="NCBI Taxonomy" id="1812858"/>
    <lineage>
        <taxon>Bacteria</taxon>
        <taxon>Bacillati</taxon>
        <taxon>Bacillota</taxon>
        <taxon>Clostridia</taxon>
        <taxon>Lachnospirales</taxon>
        <taxon>Lachnospiraceae</taxon>
        <taxon>Anaerosacchariphilus</taxon>
    </lineage>
</organism>
<evidence type="ECO:0000259" key="2">
    <source>
        <dbReference type="Pfam" id="PF02541"/>
    </source>
</evidence>
<dbReference type="Pfam" id="PF02541">
    <property type="entry name" value="Ppx-GppA"/>
    <property type="match status" value="1"/>
</dbReference>
<sequence>MKVFELSKKNGMKEIDYIRHRIELGKEVYAVGAIGHEQIDELCDVLYEFTQIMKGYQIDAYQAHATSAIREASNMLIVLNRIKLRTNLDVHVLSNSEQRFLRYKAIASKENEFNKMIKNGTAIVDIGGGSLQISLFDNDSLFTTQNLRLGTLRIREALVDIESETIDLSYQIEELINYELFAFKKMYLKDCEIKNIIAGGDVVTEIIRKITRGEEQDFITRKQLMEYWERLNYHSKKDLVEKLEISSESASLILPAAIIFRRIIEEMNAEVIWIPGGALTDGSAYDYAQQNKIIQTQHNFENDILAAAKQIAKRYMSTKSYINEIEKLALTLFDGMKKIHGLGKRDRLLLQIAALLNECGKYISLSYSAECSYNIIISTEIIGLSHLEREMIANIVKYNTLPLPPQKELANKLDSVSYLRVAKLTAILRVSKALDKSHKEKFKNCKVVLKDKTLQIVVDTMEDIKLERTWLKKKAEFFEEVFSLQPIIKRKKKM</sequence>
<evidence type="ECO:0000259" key="3">
    <source>
        <dbReference type="Pfam" id="PF21447"/>
    </source>
</evidence>
<dbReference type="AlphaFoldDB" id="A0A371ASU9"/>
<dbReference type="Gene3D" id="3.30.420.150">
    <property type="entry name" value="Exopolyphosphatase. Domain 2"/>
    <property type="match status" value="1"/>
</dbReference>
<name>A0A371ASU9_9FIRM</name>
<dbReference type="PANTHER" id="PTHR30005:SF0">
    <property type="entry name" value="RETROGRADE REGULATION PROTEIN 2"/>
    <property type="match status" value="1"/>
</dbReference>
<dbReference type="Proteomes" id="UP000255036">
    <property type="component" value="Unassembled WGS sequence"/>
</dbReference>
<dbReference type="InterPro" id="IPR050273">
    <property type="entry name" value="GppA/Ppx_hydrolase"/>
</dbReference>
<keyword evidence="5" id="KW-1185">Reference proteome</keyword>
<comment type="similarity">
    <text evidence="1">Belongs to the GppA/Ppx family.</text>
</comment>
<evidence type="ECO:0000256" key="1">
    <source>
        <dbReference type="ARBA" id="ARBA00007125"/>
    </source>
</evidence>
<dbReference type="Gene3D" id="1.10.3210.10">
    <property type="entry name" value="Hypothetical protein af1432"/>
    <property type="match status" value="1"/>
</dbReference>
<gene>
    <name evidence="4" type="ORF">DWV06_13565</name>
</gene>
<dbReference type="GO" id="GO:0016462">
    <property type="term" value="F:pyrophosphatase activity"/>
    <property type="evidence" value="ECO:0007669"/>
    <property type="project" value="TreeGrafter"/>
</dbReference>
<evidence type="ECO:0000313" key="5">
    <source>
        <dbReference type="Proteomes" id="UP000255036"/>
    </source>
</evidence>
<dbReference type="OrthoDB" id="9814545at2"/>
<dbReference type="SUPFAM" id="SSF109604">
    <property type="entry name" value="HD-domain/PDEase-like"/>
    <property type="match status" value="1"/>
</dbReference>
<dbReference type="Pfam" id="PF21447">
    <property type="entry name" value="Ppx-GppA_III"/>
    <property type="match status" value="1"/>
</dbReference>
<proteinExistence type="inferred from homology"/>
<dbReference type="SUPFAM" id="SSF53067">
    <property type="entry name" value="Actin-like ATPase domain"/>
    <property type="match status" value="2"/>
</dbReference>
<accession>A0A371ASU9</accession>
<dbReference type="CDD" id="cd24006">
    <property type="entry name" value="ASKHA_NBD_PPX_GppA"/>
    <property type="match status" value="1"/>
</dbReference>
<comment type="caution">
    <text evidence="4">The sequence shown here is derived from an EMBL/GenBank/DDBJ whole genome shotgun (WGS) entry which is preliminary data.</text>
</comment>